<protein>
    <submittedName>
        <fullName evidence="1">Uncharacterized protein</fullName>
    </submittedName>
</protein>
<accession>A0A7J6RVP4</accession>
<reference evidence="1 2" key="1">
    <citation type="submission" date="2020-04" db="EMBL/GenBank/DDBJ databases">
        <title>Perkinsus olseni comparative genomics.</title>
        <authorList>
            <person name="Bogema D.R."/>
        </authorList>
    </citation>
    <scope>NUCLEOTIDE SEQUENCE [LARGE SCALE GENOMIC DNA]</scope>
    <source>
        <strain evidence="1 2">ATCC PRA-207</strain>
    </source>
</reference>
<comment type="caution">
    <text evidence="1">The sequence shown here is derived from an EMBL/GenBank/DDBJ whole genome shotgun (WGS) entry which is preliminary data.</text>
</comment>
<name>A0A7J6RVP4_PEROL</name>
<evidence type="ECO:0000313" key="2">
    <source>
        <dbReference type="Proteomes" id="UP000553632"/>
    </source>
</evidence>
<feature type="non-terminal residue" evidence="1">
    <location>
        <position position="57"/>
    </location>
</feature>
<organism evidence="1 2">
    <name type="scientific">Perkinsus olseni</name>
    <name type="common">Perkinsus atlanticus</name>
    <dbReference type="NCBI Taxonomy" id="32597"/>
    <lineage>
        <taxon>Eukaryota</taxon>
        <taxon>Sar</taxon>
        <taxon>Alveolata</taxon>
        <taxon>Perkinsozoa</taxon>
        <taxon>Perkinsea</taxon>
        <taxon>Perkinsida</taxon>
        <taxon>Perkinsidae</taxon>
        <taxon>Perkinsus</taxon>
    </lineage>
</organism>
<dbReference type="Proteomes" id="UP000553632">
    <property type="component" value="Unassembled WGS sequence"/>
</dbReference>
<evidence type="ECO:0000313" key="1">
    <source>
        <dbReference type="EMBL" id="KAF4724335.1"/>
    </source>
</evidence>
<dbReference type="AlphaFoldDB" id="A0A7J6RVP4"/>
<sequence>HALRSPPPSDSSTAVLRPVILVVAVPHKTLGVSTGDADISSGVRLQRYGAVSSVRGR</sequence>
<dbReference type="EMBL" id="JABANO010022937">
    <property type="protein sequence ID" value="KAF4724335.1"/>
    <property type="molecule type" value="Genomic_DNA"/>
</dbReference>
<gene>
    <name evidence="1" type="ORF">FOZ63_004888</name>
</gene>
<feature type="non-terminal residue" evidence="1">
    <location>
        <position position="1"/>
    </location>
</feature>
<proteinExistence type="predicted"/>
<keyword evidence="2" id="KW-1185">Reference proteome</keyword>